<dbReference type="Gene3D" id="2.60.120.10">
    <property type="entry name" value="Jelly Rolls"/>
    <property type="match status" value="1"/>
</dbReference>
<dbReference type="PROSITE" id="PS00041">
    <property type="entry name" value="HTH_ARAC_FAMILY_1"/>
    <property type="match status" value="2"/>
</dbReference>
<protein>
    <submittedName>
        <fullName evidence="5">Transcriptional regulatory protein</fullName>
    </submittedName>
</protein>
<dbReference type="PATRIC" id="fig|1133569.4.peg.1308"/>
<dbReference type="Gene3D" id="1.10.10.60">
    <property type="entry name" value="Homeodomain-like"/>
    <property type="match status" value="2"/>
</dbReference>
<gene>
    <name evidence="5" type="ORF">FD21_GL001178</name>
</gene>
<feature type="domain" description="HTH araC/xylS-type" evidence="4">
    <location>
        <begin position="171"/>
        <end position="269"/>
    </location>
</feature>
<keyword evidence="1" id="KW-0805">Transcription regulation</keyword>
<dbReference type="SMART" id="SM00342">
    <property type="entry name" value="HTH_ARAC"/>
    <property type="match status" value="2"/>
</dbReference>
<dbReference type="EMBL" id="AYYX01000032">
    <property type="protein sequence ID" value="KRM88491.1"/>
    <property type="molecule type" value="Genomic_DNA"/>
</dbReference>
<dbReference type="eggNOG" id="COG2169">
    <property type="taxonomic scope" value="Bacteria"/>
</dbReference>
<name>A0A0R2CJ87_9LACO</name>
<dbReference type="SUPFAM" id="SSF46689">
    <property type="entry name" value="Homeodomain-like"/>
    <property type="match status" value="2"/>
</dbReference>
<accession>A0A0R2CJ87</accession>
<evidence type="ECO:0000256" key="2">
    <source>
        <dbReference type="ARBA" id="ARBA00023125"/>
    </source>
</evidence>
<dbReference type="InterPro" id="IPR018062">
    <property type="entry name" value="HTH_AraC-typ_CS"/>
</dbReference>
<reference evidence="5 6" key="1">
    <citation type="journal article" date="2015" name="Genome Announc.">
        <title>Expanding the biotechnology potential of lactobacilli through comparative genomics of 213 strains and associated genera.</title>
        <authorList>
            <person name="Sun Z."/>
            <person name="Harris H.M."/>
            <person name="McCann A."/>
            <person name="Guo C."/>
            <person name="Argimon S."/>
            <person name="Zhang W."/>
            <person name="Yang X."/>
            <person name="Jeffery I.B."/>
            <person name="Cooney J.C."/>
            <person name="Kagawa T.F."/>
            <person name="Liu W."/>
            <person name="Song Y."/>
            <person name="Salvetti E."/>
            <person name="Wrobel A."/>
            <person name="Rasinkangas P."/>
            <person name="Parkhill J."/>
            <person name="Rea M.C."/>
            <person name="O'Sullivan O."/>
            <person name="Ritari J."/>
            <person name="Douillard F.P."/>
            <person name="Paul Ross R."/>
            <person name="Yang R."/>
            <person name="Briner A.E."/>
            <person name="Felis G.E."/>
            <person name="de Vos W.M."/>
            <person name="Barrangou R."/>
            <person name="Klaenhammer T.R."/>
            <person name="Caufield P.W."/>
            <person name="Cui Y."/>
            <person name="Zhang H."/>
            <person name="O'Toole P.W."/>
        </authorList>
    </citation>
    <scope>NUCLEOTIDE SEQUENCE [LARGE SCALE GENOMIC DNA]</scope>
    <source>
        <strain evidence="5 6">DSM 20605</strain>
    </source>
</reference>
<dbReference type="eggNOG" id="COG2207">
    <property type="taxonomic scope" value="Bacteria"/>
</dbReference>
<dbReference type="RefSeq" id="WP_010581537.1">
    <property type="nucleotide sequence ID" value="NZ_AHYZ01000210.1"/>
</dbReference>
<evidence type="ECO:0000313" key="5">
    <source>
        <dbReference type="EMBL" id="KRM88491.1"/>
    </source>
</evidence>
<evidence type="ECO:0000313" key="6">
    <source>
        <dbReference type="Proteomes" id="UP000051576"/>
    </source>
</evidence>
<dbReference type="InterPro" id="IPR014710">
    <property type="entry name" value="RmlC-like_jellyroll"/>
</dbReference>
<feature type="domain" description="HTH araC/xylS-type" evidence="4">
    <location>
        <begin position="283"/>
        <end position="381"/>
    </location>
</feature>
<organism evidence="5 6">
    <name type="scientific">Liquorilactobacillus vini DSM 20605</name>
    <dbReference type="NCBI Taxonomy" id="1133569"/>
    <lineage>
        <taxon>Bacteria</taxon>
        <taxon>Bacillati</taxon>
        <taxon>Bacillota</taxon>
        <taxon>Bacilli</taxon>
        <taxon>Lactobacillales</taxon>
        <taxon>Lactobacillaceae</taxon>
        <taxon>Liquorilactobacillus</taxon>
    </lineage>
</organism>
<dbReference type="InterPro" id="IPR018060">
    <property type="entry name" value="HTH_AraC"/>
</dbReference>
<dbReference type="Proteomes" id="UP000051576">
    <property type="component" value="Unassembled WGS sequence"/>
</dbReference>
<evidence type="ECO:0000259" key="4">
    <source>
        <dbReference type="PROSITE" id="PS01124"/>
    </source>
</evidence>
<evidence type="ECO:0000256" key="3">
    <source>
        <dbReference type="ARBA" id="ARBA00023163"/>
    </source>
</evidence>
<comment type="caution">
    <text evidence="5">The sequence shown here is derived from an EMBL/GenBank/DDBJ whole genome shotgun (WGS) entry which is preliminary data.</text>
</comment>
<dbReference type="InterPro" id="IPR009057">
    <property type="entry name" value="Homeodomain-like_sf"/>
</dbReference>
<dbReference type="SUPFAM" id="SSF51215">
    <property type="entry name" value="Regulatory protein AraC"/>
    <property type="match status" value="1"/>
</dbReference>
<dbReference type="STRING" id="1133569.FD21_GL001178"/>
<dbReference type="GO" id="GO:0003700">
    <property type="term" value="F:DNA-binding transcription factor activity"/>
    <property type="evidence" value="ECO:0007669"/>
    <property type="project" value="InterPro"/>
</dbReference>
<dbReference type="InterPro" id="IPR037923">
    <property type="entry name" value="HTH-like"/>
</dbReference>
<dbReference type="OrthoDB" id="9788446at2"/>
<keyword evidence="2" id="KW-0238">DNA-binding</keyword>
<dbReference type="AlphaFoldDB" id="A0A0R2CJ87"/>
<dbReference type="InterPro" id="IPR003313">
    <property type="entry name" value="AraC-bd"/>
</dbReference>
<dbReference type="Pfam" id="PF02311">
    <property type="entry name" value="AraC_binding"/>
    <property type="match status" value="1"/>
</dbReference>
<dbReference type="PANTHER" id="PTHR43280">
    <property type="entry name" value="ARAC-FAMILY TRANSCRIPTIONAL REGULATOR"/>
    <property type="match status" value="1"/>
</dbReference>
<dbReference type="PANTHER" id="PTHR43280:SF34">
    <property type="entry name" value="ARAC-FAMILY TRANSCRIPTIONAL REGULATOR"/>
    <property type="match status" value="1"/>
</dbReference>
<sequence>MAAVEYRDAKLSPLQIKLAFKKLTQNEKRLHYHNELVFVLVVKGSAILQINDKQLKISRGFFGLLEPYHIHKLFTVKQENLVYLSVEFPLALALLISQNKQVYQTTMNFLQQSLPLIYLTEAVQQKVLTYCRWAAKQDDYLLNISLIGFLSTLYIDQLKKLTNYPIKSSNWLSLQYLQVFHQNQTPVKAIAQQLQLTTADVQQAIEQLTDSTWQQQLNQVRLRNAAALMIFDGLSLNAIGRICGYHSEANFYKQFSQQFQQTPASFQQQLIAKNQQLGSFEALEIFNYGLIYYQHPISLAEAARALKLAPAKLQQFCHSYFGCSFKVLLTQLRIKTAHHLLTTSKLSVFQVAVQSGFQDSNTFTRTYKRYYRTTPQATKNRRQIHD</sequence>
<keyword evidence="6" id="KW-1185">Reference proteome</keyword>
<proteinExistence type="predicted"/>
<evidence type="ECO:0000256" key="1">
    <source>
        <dbReference type="ARBA" id="ARBA00023015"/>
    </source>
</evidence>
<dbReference type="Pfam" id="PF12833">
    <property type="entry name" value="HTH_18"/>
    <property type="match status" value="2"/>
</dbReference>
<dbReference type="PROSITE" id="PS01124">
    <property type="entry name" value="HTH_ARAC_FAMILY_2"/>
    <property type="match status" value="2"/>
</dbReference>
<dbReference type="GO" id="GO:0043565">
    <property type="term" value="F:sequence-specific DNA binding"/>
    <property type="evidence" value="ECO:0007669"/>
    <property type="project" value="InterPro"/>
</dbReference>
<keyword evidence="3" id="KW-0804">Transcription</keyword>